<dbReference type="InterPro" id="IPR004274">
    <property type="entry name" value="FCP1_dom"/>
</dbReference>
<evidence type="ECO:0000259" key="2">
    <source>
        <dbReference type="PROSITE" id="PS50969"/>
    </source>
</evidence>
<evidence type="ECO:0000256" key="1">
    <source>
        <dbReference type="SAM" id="MobiDB-lite"/>
    </source>
</evidence>
<accession>A0AAD2D6B9</accession>
<dbReference type="Pfam" id="PF03031">
    <property type="entry name" value="NIF"/>
    <property type="match status" value="1"/>
</dbReference>
<dbReference type="CDD" id="cd07521">
    <property type="entry name" value="HAD_FCP1-like"/>
    <property type="match status" value="1"/>
</dbReference>
<dbReference type="Gene3D" id="3.40.50.1000">
    <property type="entry name" value="HAD superfamily/HAD-like"/>
    <property type="match status" value="1"/>
</dbReference>
<dbReference type="SUPFAM" id="SSF56784">
    <property type="entry name" value="HAD-like"/>
    <property type="match status" value="1"/>
</dbReference>
<keyword evidence="4" id="KW-1185">Reference proteome</keyword>
<dbReference type="PANTHER" id="PTHR12210">
    <property type="entry name" value="DULLARD PROTEIN PHOSPHATASE"/>
    <property type="match status" value="1"/>
</dbReference>
<evidence type="ECO:0000313" key="4">
    <source>
        <dbReference type="Proteomes" id="UP001295684"/>
    </source>
</evidence>
<feature type="region of interest" description="Disordered" evidence="1">
    <location>
        <begin position="23"/>
        <end position="72"/>
    </location>
</feature>
<feature type="compositionally biased region" description="Basic residues" evidence="1">
    <location>
        <begin position="23"/>
        <end position="49"/>
    </location>
</feature>
<reference evidence="3" key="1">
    <citation type="submission" date="2023-07" db="EMBL/GenBank/DDBJ databases">
        <authorList>
            <consortium name="AG Swart"/>
            <person name="Singh M."/>
            <person name="Singh A."/>
            <person name="Seah K."/>
            <person name="Emmerich C."/>
        </authorList>
    </citation>
    <scope>NUCLEOTIDE SEQUENCE</scope>
    <source>
        <strain evidence="3">DP1</strain>
    </source>
</reference>
<dbReference type="AlphaFoldDB" id="A0AAD2D6B9"/>
<organism evidence="3 4">
    <name type="scientific">Euplotes crassus</name>
    <dbReference type="NCBI Taxonomy" id="5936"/>
    <lineage>
        <taxon>Eukaryota</taxon>
        <taxon>Sar</taxon>
        <taxon>Alveolata</taxon>
        <taxon>Ciliophora</taxon>
        <taxon>Intramacronucleata</taxon>
        <taxon>Spirotrichea</taxon>
        <taxon>Hypotrichia</taxon>
        <taxon>Euplotida</taxon>
        <taxon>Euplotidae</taxon>
        <taxon>Moneuplotes</taxon>
    </lineage>
</organism>
<dbReference type="GO" id="GO:0016791">
    <property type="term" value="F:phosphatase activity"/>
    <property type="evidence" value="ECO:0007669"/>
    <property type="project" value="InterPro"/>
</dbReference>
<dbReference type="Proteomes" id="UP001295684">
    <property type="component" value="Unassembled WGS sequence"/>
</dbReference>
<dbReference type="SMART" id="SM00577">
    <property type="entry name" value="CPDc"/>
    <property type="match status" value="1"/>
</dbReference>
<proteinExistence type="predicted"/>
<dbReference type="InterPro" id="IPR050365">
    <property type="entry name" value="TIM50"/>
</dbReference>
<feature type="region of interest" description="Disordered" evidence="1">
    <location>
        <begin position="109"/>
        <end position="163"/>
    </location>
</feature>
<dbReference type="EMBL" id="CAMPGE010025155">
    <property type="protein sequence ID" value="CAI2382939.1"/>
    <property type="molecule type" value="Genomic_DNA"/>
</dbReference>
<feature type="compositionally biased region" description="Basic and acidic residues" evidence="1">
    <location>
        <begin position="125"/>
        <end position="136"/>
    </location>
</feature>
<gene>
    <name evidence="3" type="ORF">ECRASSUSDP1_LOCUS24429</name>
</gene>
<dbReference type="InterPro" id="IPR023214">
    <property type="entry name" value="HAD_sf"/>
</dbReference>
<sequence>MFARKQNSVLGILHSINQKALQSKKIKVKSRTKSKRNRTLTQSRARRKLRPADARSRYMSVSKDGQSEQSEKIQDIQQRQTAFYSNDDVQREETVNDFILIDPDQCPEAKKEVTYDPRPSLNDRVSIEMRCNRETAQKSSQKKRKSTCDPESPPIEPKSPIIDEKACKSRETSPIASVHFGVFDEDRRCTVNCINPPQNVCDSIAKMKFKKKKRKSQVRRRTKVVSFHLSDFGEVENFENKENKGPDDCEVSQLVNSQEKSPFKKCEQVKEMNKSPEKIETESEDMEFNDIHLDTNGCSRNELPKLRLSKSIERLNRLKSPRNKVLADNNFKLIGVDLRESLKNKIDQSVTLHKNQFLQNMKKGKGSGFSLKLNEVVRGERKSNLKKFIETTDLSPNGKKNFECFVEQTKEKRVKVTGTLRKIFNNSVNRRSKHKSRSNLQSFISTQSKTLDPIADEEIKKKIKTNQNILRFNRELRQVYDTRKLLHDISVPYYSGYLGYFFRKCYWEHTSQKEEENLSCVSENFHEPQKLERKICTKSRQKSEPDLSARIPKNLDTPFLPYLSEEWKKIHHEHLIESLQSYQYLNDLKTPKTPPMIKEEDYIKPISGKKLLIFDMDETLIHCIPDAKHGQKCEVKIPVKYSDKISYKYINLRPYVRECLKELSLLYQIIVFTASTQDYADPILDYLDKDKLDKGQGLIKKRYYRRHCYKTKENCTMKDLRIFEKMGYDMKDVILVDNATHCFGFQVTNGIPMVPFFKNTEDLEMIHILHFLKEIAEVHDVRPIFEKTFMLPKLRRNSMLERIEGVIEQCVEEVDDDFFLEDKPSTIKQERTTRRETMSNCTLEEVCSEGVEATKINTLMRTLPKAPVRDLNLSNYRRKVKNVSRKTPEVNLEEFDIIETVVLEC</sequence>
<dbReference type="InterPro" id="IPR036412">
    <property type="entry name" value="HAD-like_sf"/>
</dbReference>
<dbReference type="InterPro" id="IPR011948">
    <property type="entry name" value="Dullard_phosphatase"/>
</dbReference>
<comment type="caution">
    <text evidence="3">The sequence shown here is derived from an EMBL/GenBank/DDBJ whole genome shotgun (WGS) entry which is preliminary data.</text>
</comment>
<dbReference type="PROSITE" id="PS50969">
    <property type="entry name" value="FCP1"/>
    <property type="match status" value="1"/>
</dbReference>
<name>A0AAD2D6B9_EUPCR</name>
<feature type="domain" description="FCP1 homology" evidence="2">
    <location>
        <begin position="605"/>
        <end position="775"/>
    </location>
</feature>
<evidence type="ECO:0000313" key="3">
    <source>
        <dbReference type="EMBL" id="CAI2382939.1"/>
    </source>
</evidence>
<dbReference type="NCBIfam" id="TIGR02251">
    <property type="entry name" value="HIF-SF_euk"/>
    <property type="match status" value="1"/>
</dbReference>
<protein>
    <recommendedName>
        <fullName evidence="2">FCP1 homology domain-containing protein</fullName>
    </recommendedName>
</protein>